<name>A0ACA9QSX6_9GLOM</name>
<dbReference type="Proteomes" id="UP000789525">
    <property type="component" value="Unassembled WGS sequence"/>
</dbReference>
<protein>
    <submittedName>
        <fullName evidence="1">5650_t:CDS:1</fullName>
    </submittedName>
</protein>
<comment type="caution">
    <text evidence="1">The sequence shown here is derived from an EMBL/GenBank/DDBJ whole genome shotgun (WGS) entry which is preliminary data.</text>
</comment>
<feature type="non-terminal residue" evidence="1">
    <location>
        <position position="1"/>
    </location>
</feature>
<gene>
    <name evidence="1" type="ORF">ACOLOM_LOCUS13099</name>
</gene>
<reference evidence="1" key="1">
    <citation type="submission" date="2021-06" db="EMBL/GenBank/DDBJ databases">
        <authorList>
            <person name="Kallberg Y."/>
            <person name="Tangrot J."/>
            <person name="Rosling A."/>
        </authorList>
    </citation>
    <scope>NUCLEOTIDE SEQUENCE</scope>
    <source>
        <strain evidence="1">CL356</strain>
    </source>
</reference>
<sequence length="115" mass="12204">DDLHDGGRSEEISTETSTVIIRGVPAVVGTARAVPSPVAPAAHARVVNQDQDYRASIATYSENPFEDVTLERDYNPERDSSVYAGVVDLETVDGHSSSTLAFPAPPRPGRGSPDV</sequence>
<evidence type="ECO:0000313" key="1">
    <source>
        <dbReference type="EMBL" id="CAG8758879.1"/>
    </source>
</evidence>
<accession>A0ACA9QSX6</accession>
<organism evidence="1 2">
    <name type="scientific">Acaulospora colombiana</name>
    <dbReference type="NCBI Taxonomy" id="27376"/>
    <lineage>
        <taxon>Eukaryota</taxon>
        <taxon>Fungi</taxon>
        <taxon>Fungi incertae sedis</taxon>
        <taxon>Mucoromycota</taxon>
        <taxon>Glomeromycotina</taxon>
        <taxon>Glomeromycetes</taxon>
        <taxon>Diversisporales</taxon>
        <taxon>Acaulosporaceae</taxon>
        <taxon>Acaulospora</taxon>
    </lineage>
</organism>
<keyword evidence="2" id="KW-1185">Reference proteome</keyword>
<proteinExistence type="predicted"/>
<dbReference type="EMBL" id="CAJVPT010057624">
    <property type="protein sequence ID" value="CAG8758879.1"/>
    <property type="molecule type" value="Genomic_DNA"/>
</dbReference>
<evidence type="ECO:0000313" key="2">
    <source>
        <dbReference type="Proteomes" id="UP000789525"/>
    </source>
</evidence>